<dbReference type="PROSITE" id="PS00028">
    <property type="entry name" value="ZINC_FINGER_C2H2_1"/>
    <property type="match status" value="1"/>
</dbReference>
<dbReference type="Gene3D" id="3.30.160.60">
    <property type="entry name" value="Classic Zinc Finger"/>
    <property type="match status" value="5"/>
</dbReference>
<feature type="domain" description="C2H2-type" evidence="7">
    <location>
        <begin position="268"/>
        <end position="296"/>
    </location>
</feature>
<gene>
    <name evidence="8" type="ORF">D910_03194</name>
</gene>
<dbReference type="InterPro" id="IPR036236">
    <property type="entry name" value="Znf_C2H2_sf"/>
</dbReference>
<protein>
    <recommendedName>
        <fullName evidence="7">C2H2-type domain-containing protein</fullName>
    </recommendedName>
</protein>
<evidence type="ECO:0000256" key="5">
    <source>
        <dbReference type="PROSITE-ProRule" id="PRU00042"/>
    </source>
</evidence>
<accession>U4TW25</accession>
<evidence type="ECO:0000256" key="1">
    <source>
        <dbReference type="ARBA" id="ARBA00022723"/>
    </source>
</evidence>
<reference evidence="8 9" key="1">
    <citation type="journal article" date="2013" name="Genome Biol.">
        <title>Draft genome of the mountain pine beetle, Dendroctonus ponderosae Hopkins, a major forest pest.</title>
        <authorList>
            <person name="Keeling C.I."/>
            <person name="Yuen M.M."/>
            <person name="Liao N.Y."/>
            <person name="Docking T.R."/>
            <person name="Chan S.K."/>
            <person name="Taylor G.A."/>
            <person name="Palmquist D.L."/>
            <person name="Jackman S.D."/>
            <person name="Nguyen A."/>
            <person name="Li M."/>
            <person name="Henderson H."/>
            <person name="Janes J.K."/>
            <person name="Zhao Y."/>
            <person name="Pandoh P."/>
            <person name="Moore R."/>
            <person name="Sperling F.A."/>
            <person name="Huber D.P."/>
            <person name="Birol I."/>
            <person name="Jones S.J."/>
            <person name="Bohlmann J."/>
        </authorList>
    </citation>
    <scope>NUCLEOTIDE SEQUENCE</scope>
</reference>
<evidence type="ECO:0000256" key="2">
    <source>
        <dbReference type="ARBA" id="ARBA00022737"/>
    </source>
</evidence>
<evidence type="ECO:0000256" key="3">
    <source>
        <dbReference type="ARBA" id="ARBA00022771"/>
    </source>
</evidence>
<dbReference type="OrthoDB" id="3561125at2759"/>
<keyword evidence="1" id="KW-0479">Metal-binding</keyword>
<dbReference type="SUPFAM" id="SSF57667">
    <property type="entry name" value="beta-beta-alpha zinc fingers"/>
    <property type="match status" value="1"/>
</dbReference>
<name>U4TW25_DENPD</name>
<sequence>MFFDRFLPKLITVKAEEDEEGELVDPQQVLRPNKKTAKKPPRKKNKQNVTLTQSDLLKQKAAAEPDKSSQTSGTAKTKAKKTDRSSEYVKLDNQYKCANCPYTTDRIISIRTHFDKEHSTSTLKCSLCPFETKQQYYFNSHVKNHDIPDKECPHCRRMIKAFSYKMHIKVHERNDQTEYKCSFCNYQSYNHANVKRHTVTSHKSTEELSLFYCDSCSYVTVLEERLKRHKLQIHLKQGVWISCSECEYTTRNKGHMKRHQTKHSEKTVKCQQCPQLFGSQDHLRCHIKRMHSNEDSKTYYYCEMCPDEERYKTTEKGNLARHILAHRTLDEVEAFACHKCSYMGKSRNALKTHLINAHLPEMHNFKCPICGYSTNVKSRFRCHLKEVHGKPKGKNTVSEDTTLEQDLQENNHLDMIVIKEEGVDLDEDNVSFTEEA</sequence>
<feature type="region of interest" description="Disordered" evidence="6">
    <location>
        <begin position="17"/>
        <end position="85"/>
    </location>
</feature>
<feature type="compositionally biased region" description="Basic and acidic residues" evidence="6">
    <location>
        <begin position="57"/>
        <end position="67"/>
    </location>
</feature>
<evidence type="ECO:0000313" key="9">
    <source>
        <dbReference type="Proteomes" id="UP000030742"/>
    </source>
</evidence>
<evidence type="ECO:0000256" key="4">
    <source>
        <dbReference type="ARBA" id="ARBA00022833"/>
    </source>
</evidence>
<dbReference type="STRING" id="77166.U4TW25"/>
<keyword evidence="3 5" id="KW-0863">Zinc-finger</keyword>
<organism evidence="8 9">
    <name type="scientific">Dendroctonus ponderosae</name>
    <name type="common">Mountain pine beetle</name>
    <dbReference type="NCBI Taxonomy" id="77166"/>
    <lineage>
        <taxon>Eukaryota</taxon>
        <taxon>Metazoa</taxon>
        <taxon>Ecdysozoa</taxon>
        <taxon>Arthropoda</taxon>
        <taxon>Hexapoda</taxon>
        <taxon>Insecta</taxon>
        <taxon>Pterygota</taxon>
        <taxon>Neoptera</taxon>
        <taxon>Endopterygota</taxon>
        <taxon>Coleoptera</taxon>
        <taxon>Polyphaga</taxon>
        <taxon>Cucujiformia</taxon>
        <taxon>Curculionidae</taxon>
        <taxon>Scolytinae</taxon>
        <taxon>Dendroctonus</taxon>
    </lineage>
</organism>
<dbReference type="SMART" id="SM00355">
    <property type="entry name" value="ZnF_C2H2"/>
    <property type="match status" value="10"/>
</dbReference>
<dbReference type="AlphaFoldDB" id="U4TW25"/>
<dbReference type="GO" id="GO:0008270">
    <property type="term" value="F:zinc ion binding"/>
    <property type="evidence" value="ECO:0007669"/>
    <property type="project" value="UniProtKB-KW"/>
</dbReference>
<dbReference type="PROSITE" id="PS50157">
    <property type="entry name" value="ZINC_FINGER_C2H2_2"/>
    <property type="match status" value="3"/>
</dbReference>
<dbReference type="EMBL" id="KB631749">
    <property type="protein sequence ID" value="ERL85779.1"/>
    <property type="molecule type" value="Genomic_DNA"/>
</dbReference>
<evidence type="ECO:0000256" key="6">
    <source>
        <dbReference type="SAM" id="MobiDB-lite"/>
    </source>
</evidence>
<keyword evidence="4" id="KW-0862">Zinc</keyword>
<dbReference type="Proteomes" id="UP000030742">
    <property type="component" value="Unassembled WGS sequence"/>
</dbReference>
<dbReference type="InterPro" id="IPR013087">
    <property type="entry name" value="Znf_C2H2_type"/>
</dbReference>
<evidence type="ECO:0000313" key="8">
    <source>
        <dbReference type="EMBL" id="ERL85779.1"/>
    </source>
</evidence>
<dbReference type="PANTHER" id="PTHR24379">
    <property type="entry name" value="KRAB AND ZINC FINGER DOMAIN-CONTAINING"/>
    <property type="match status" value="1"/>
</dbReference>
<evidence type="ECO:0000259" key="7">
    <source>
        <dbReference type="PROSITE" id="PS50157"/>
    </source>
</evidence>
<proteinExistence type="predicted"/>
<feature type="domain" description="C2H2-type" evidence="7">
    <location>
        <begin position="241"/>
        <end position="268"/>
    </location>
</feature>
<dbReference type="PANTHER" id="PTHR24379:SF121">
    <property type="entry name" value="C2H2-TYPE DOMAIN-CONTAINING PROTEIN"/>
    <property type="match status" value="1"/>
</dbReference>
<keyword evidence="2" id="KW-0677">Repeat</keyword>
<feature type="domain" description="C2H2-type" evidence="7">
    <location>
        <begin position="365"/>
        <end position="393"/>
    </location>
</feature>
<feature type="compositionally biased region" description="Basic residues" evidence="6">
    <location>
        <begin position="32"/>
        <end position="46"/>
    </location>
</feature>